<dbReference type="EnsemblMetazoa" id="GAUT046148-RA">
    <property type="protein sequence ID" value="GAUT046148-PA"/>
    <property type="gene ID" value="GAUT046148"/>
</dbReference>
<dbReference type="SMART" id="SM00198">
    <property type="entry name" value="SCP"/>
    <property type="match status" value="1"/>
</dbReference>
<dbReference type="GO" id="GO:0005576">
    <property type="term" value="C:extracellular region"/>
    <property type="evidence" value="ECO:0007669"/>
    <property type="project" value="UniProtKB-SubCell"/>
</dbReference>
<evidence type="ECO:0000259" key="3">
    <source>
        <dbReference type="SMART" id="SM00198"/>
    </source>
</evidence>
<dbReference type="VEuPathDB" id="VectorBase:GAUT046148"/>
<organism evidence="4 5">
    <name type="scientific">Glossina austeni</name>
    <name type="common">Savannah tsetse fly</name>
    <dbReference type="NCBI Taxonomy" id="7395"/>
    <lineage>
        <taxon>Eukaryota</taxon>
        <taxon>Metazoa</taxon>
        <taxon>Ecdysozoa</taxon>
        <taxon>Arthropoda</taxon>
        <taxon>Hexapoda</taxon>
        <taxon>Insecta</taxon>
        <taxon>Pterygota</taxon>
        <taxon>Neoptera</taxon>
        <taxon>Endopterygota</taxon>
        <taxon>Diptera</taxon>
        <taxon>Brachycera</taxon>
        <taxon>Muscomorpha</taxon>
        <taxon>Hippoboscoidea</taxon>
        <taxon>Glossinidae</taxon>
        <taxon>Glossina</taxon>
    </lineage>
</organism>
<dbReference type="AlphaFoldDB" id="A0A1A9VSN4"/>
<protein>
    <submittedName>
        <fullName evidence="4">SCP domain-containing protein</fullName>
    </submittedName>
</protein>
<keyword evidence="5" id="KW-1185">Reference proteome</keyword>
<dbReference type="SUPFAM" id="SSF55797">
    <property type="entry name" value="PR-1-like"/>
    <property type="match status" value="1"/>
</dbReference>
<sequence>MPITKKIFFLTYYLIVGIDPLRFERFGANGFNFCWKNKDVNELCSHMKAEETGLPMEHMACEPSVLKRMGEHYFNYPMTEKLKNYILRIHNECRHRIAGGDEVVLKSKKKFPIAARMRELIWDDELAYVAHALTERCNIDSNNVCRATPRFPFPGETKASKMTNTEIKAMDFIHEVLNEFKSQSHEIADPVTQMHLHTDKNAVASDFITMIMDRTSRIGCAISVCRNCAVKPAKRSKFCYFFACNYDFSPQNDSFVYLHSKSPGSGCYQWKTSESKTYPNLCAGNGVIFPDSYGKKEKIMGNDEYVAVAEENGVELMVIWFCYVCRAVNVWP</sequence>
<comment type="subcellular location">
    <subcellularLocation>
        <location evidence="1">Secreted</location>
    </subcellularLocation>
</comment>
<evidence type="ECO:0000313" key="5">
    <source>
        <dbReference type="Proteomes" id="UP000078200"/>
    </source>
</evidence>
<evidence type="ECO:0000256" key="2">
    <source>
        <dbReference type="ARBA" id="ARBA00022525"/>
    </source>
</evidence>
<feature type="domain" description="SCP" evidence="3">
    <location>
        <begin position="81"/>
        <end position="255"/>
    </location>
</feature>
<dbReference type="Gene3D" id="3.40.33.10">
    <property type="entry name" value="CAP"/>
    <property type="match status" value="1"/>
</dbReference>
<dbReference type="CDD" id="cd05380">
    <property type="entry name" value="CAP_euk"/>
    <property type="match status" value="1"/>
</dbReference>
<evidence type="ECO:0000256" key="1">
    <source>
        <dbReference type="ARBA" id="ARBA00004613"/>
    </source>
</evidence>
<dbReference type="InterPro" id="IPR002413">
    <property type="entry name" value="V5_allergen-like"/>
</dbReference>
<reference evidence="4" key="1">
    <citation type="submission" date="2020-05" db="UniProtKB">
        <authorList>
            <consortium name="EnsemblMetazoa"/>
        </authorList>
    </citation>
    <scope>IDENTIFICATION</scope>
    <source>
        <strain evidence="4">TTRI</strain>
    </source>
</reference>
<dbReference type="STRING" id="7395.A0A1A9VSN4"/>
<name>A0A1A9VSN4_GLOAU</name>
<dbReference type="PRINTS" id="PR00838">
    <property type="entry name" value="V5ALLERGEN"/>
</dbReference>
<proteinExistence type="predicted"/>
<dbReference type="InterPro" id="IPR014044">
    <property type="entry name" value="CAP_dom"/>
</dbReference>
<accession>A0A1A9VSN4</accession>
<keyword evidence="2" id="KW-0964">Secreted</keyword>
<dbReference type="Proteomes" id="UP000078200">
    <property type="component" value="Unassembled WGS sequence"/>
</dbReference>
<evidence type="ECO:0000313" key="4">
    <source>
        <dbReference type="EnsemblMetazoa" id="GAUT046148-PA"/>
    </source>
</evidence>
<dbReference type="Pfam" id="PF00188">
    <property type="entry name" value="CAP"/>
    <property type="match status" value="1"/>
</dbReference>
<dbReference type="InterPro" id="IPR035940">
    <property type="entry name" value="CAP_sf"/>
</dbReference>